<dbReference type="EC" id="2.5.1.145" evidence="7"/>
<dbReference type="AlphaFoldDB" id="A0AAU8GBB7"/>
<proteinExistence type="inferred from homology"/>
<dbReference type="GO" id="GO:0008961">
    <property type="term" value="F:phosphatidylglycerol-prolipoprotein diacylglyceryl transferase activity"/>
    <property type="evidence" value="ECO:0007669"/>
    <property type="project" value="UniProtKB-UniRule"/>
</dbReference>
<feature type="transmembrane region" description="Helical" evidence="7">
    <location>
        <begin position="20"/>
        <end position="40"/>
    </location>
</feature>
<comment type="pathway">
    <text evidence="7">Protein modification; lipoprotein biosynthesis (diacylglyceryl transfer).</text>
</comment>
<protein>
    <recommendedName>
        <fullName evidence="7">Phosphatidylglycerol--prolipoprotein diacylglyceryl transferase</fullName>
        <ecNumber evidence="7">2.5.1.145</ecNumber>
    </recommendedName>
</protein>
<keyword evidence="4 7" id="KW-0812">Transmembrane</keyword>
<feature type="transmembrane region" description="Helical" evidence="7">
    <location>
        <begin position="204"/>
        <end position="223"/>
    </location>
</feature>
<evidence type="ECO:0000313" key="8">
    <source>
        <dbReference type="EMBL" id="XCH34008.1"/>
    </source>
</evidence>
<feature type="transmembrane region" description="Helical" evidence="7">
    <location>
        <begin position="177"/>
        <end position="195"/>
    </location>
</feature>
<comment type="subcellular location">
    <subcellularLocation>
        <location evidence="7">Cell membrane</location>
        <topology evidence="7">Multi-pass membrane protein</topology>
    </subcellularLocation>
</comment>
<keyword evidence="6 7" id="KW-0472">Membrane</keyword>
<organism evidence="8">
    <name type="scientific">Dehalogenimonas sp. 4OHTPN</name>
    <dbReference type="NCBI Taxonomy" id="3166643"/>
    <lineage>
        <taxon>Bacteria</taxon>
        <taxon>Bacillati</taxon>
        <taxon>Chloroflexota</taxon>
        <taxon>Dehalococcoidia</taxon>
        <taxon>Dehalococcoidales</taxon>
        <taxon>Dehalococcoidaceae</taxon>
        <taxon>Dehalogenimonas</taxon>
    </lineage>
</organism>
<feature type="transmembrane region" description="Helical" evidence="7">
    <location>
        <begin position="124"/>
        <end position="143"/>
    </location>
</feature>
<gene>
    <name evidence="7 8" type="primary">lgt</name>
    <name evidence="8" type="ORF">ABV300_03775</name>
</gene>
<dbReference type="Pfam" id="PF01790">
    <property type="entry name" value="LGT"/>
    <property type="match status" value="1"/>
</dbReference>
<dbReference type="InterPro" id="IPR001640">
    <property type="entry name" value="Lgt"/>
</dbReference>
<name>A0AAU8GBB7_9CHLR</name>
<keyword evidence="5 7" id="KW-1133">Transmembrane helix</keyword>
<feature type="binding site" evidence="7">
    <location>
        <position position="136"/>
    </location>
    <ligand>
        <name>a 1,2-diacyl-sn-glycero-3-phospho-(1'-sn-glycerol)</name>
        <dbReference type="ChEBI" id="CHEBI:64716"/>
    </ligand>
</feature>
<dbReference type="HAMAP" id="MF_01147">
    <property type="entry name" value="Lgt"/>
    <property type="match status" value="1"/>
</dbReference>
<comment type="similarity">
    <text evidence="1 7">Belongs to the Lgt family.</text>
</comment>
<reference evidence="8" key="1">
    <citation type="submission" date="2024-06" db="EMBL/GenBank/DDBJ databases">
        <title>A Novel Isolate, Dehalogenimonas sp. Strain 4OHTPN, Dechlorinates Aromatic 4 Hydroxy chlorothalonil by a Novel Reductive Dehalogenase.</title>
        <authorList>
            <person name="Liu G."/>
        </authorList>
    </citation>
    <scope>NUCLEOTIDE SEQUENCE</scope>
    <source>
        <strain evidence="8">4OHTPN</strain>
    </source>
</reference>
<evidence type="ECO:0000256" key="5">
    <source>
        <dbReference type="ARBA" id="ARBA00022989"/>
    </source>
</evidence>
<dbReference type="GO" id="GO:0042158">
    <property type="term" value="P:lipoprotein biosynthetic process"/>
    <property type="evidence" value="ECO:0007669"/>
    <property type="project" value="UniProtKB-UniRule"/>
</dbReference>
<dbReference type="PANTHER" id="PTHR30589:SF0">
    <property type="entry name" value="PHOSPHATIDYLGLYCEROL--PROLIPOPROTEIN DIACYLGLYCERYL TRANSFERASE"/>
    <property type="match status" value="1"/>
</dbReference>
<dbReference type="RefSeq" id="WP_353715196.1">
    <property type="nucleotide sequence ID" value="NZ_CP159307.1"/>
</dbReference>
<dbReference type="NCBIfam" id="TIGR00544">
    <property type="entry name" value="lgt"/>
    <property type="match status" value="1"/>
</dbReference>
<dbReference type="PANTHER" id="PTHR30589">
    <property type="entry name" value="PROLIPOPROTEIN DIACYLGLYCERYL TRANSFERASE"/>
    <property type="match status" value="1"/>
</dbReference>
<accession>A0AAU8GBB7</accession>
<evidence type="ECO:0000256" key="1">
    <source>
        <dbReference type="ARBA" id="ARBA00007150"/>
    </source>
</evidence>
<evidence type="ECO:0000256" key="2">
    <source>
        <dbReference type="ARBA" id="ARBA00022475"/>
    </source>
</evidence>
<feature type="transmembrane region" description="Helical" evidence="7">
    <location>
        <begin position="229"/>
        <end position="253"/>
    </location>
</feature>
<sequence>MNGIIINIDPIAFSIGGLELRWYGIFIMLAIIAAGFITHLEAKRRSLNLDVNTLLLVVVLAGMLGARLFHVVDNWSFYAAQPQMIWHLSEGGLAIWGGLLGGGIAVLGYALLQRLPLLKLLDVLVPGVIVGLIIGRLACIVNGDTVGGVTNLPWAFIYTNPGSMIRPELLGLPVQPYPLYEMLWNGLGLALILWLRRRPLSDGILFLTFIGFYAAGRFLLTFVRIENEFIFGLQQAQLISLVMIAFAATAALLKWRPWRTARSQPAEIRS</sequence>
<evidence type="ECO:0000256" key="3">
    <source>
        <dbReference type="ARBA" id="ARBA00022679"/>
    </source>
</evidence>
<keyword evidence="2 7" id="KW-1003">Cell membrane</keyword>
<evidence type="ECO:0000256" key="7">
    <source>
        <dbReference type="HAMAP-Rule" id="MF_01147"/>
    </source>
</evidence>
<feature type="transmembrane region" description="Helical" evidence="7">
    <location>
        <begin position="52"/>
        <end position="72"/>
    </location>
</feature>
<evidence type="ECO:0000256" key="4">
    <source>
        <dbReference type="ARBA" id="ARBA00022692"/>
    </source>
</evidence>
<comment type="catalytic activity">
    <reaction evidence="7">
        <text>L-cysteinyl-[prolipoprotein] + a 1,2-diacyl-sn-glycero-3-phospho-(1'-sn-glycerol) = an S-1,2-diacyl-sn-glyceryl-L-cysteinyl-[prolipoprotein] + sn-glycerol 1-phosphate + H(+)</text>
        <dbReference type="Rhea" id="RHEA:56712"/>
        <dbReference type="Rhea" id="RHEA-COMP:14679"/>
        <dbReference type="Rhea" id="RHEA-COMP:14680"/>
        <dbReference type="ChEBI" id="CHEBI:15378"/>
        <dbReference type="ChEBI" id="CHEBI:29950"/>
        <dbReference type="ChEBI" id="CHEBI:57685"/>
        <dbReference type="ChEBI" id="CHEBI:64716"/>
        <dbReference type="ChEBI" id="CHEBI:140658"/>
        <dbReference type="EC" id="2.5.1.145"/>
    </reaction>
</comment>
<evidence type="ECO:0000256" key="6">
    <source>
        <dbReference type="ARBA" id="ARBA00023136"/>
    </source>
</evidence>
<dbReference type="EMBL" id="CP159307">
    <property type="protein sequence ID" value="XCH34008.1"/>
    <property type="molecule type" value="Genomic_DNA"/>
</dbReference>
<keyword evidence="3 7" id="KW-0808">Transferase</keyword>
<feature type="transmembrane region" description="Helical" evidence="7">
    <location>
        <begin position="92"/>
        <end position="112"/>
    </location>
</feature>
<dbReference type="GO" id="GO:0005886">
    <property type="term" value="C:plasma membrane"/>
    <property type="evidence" value="ECO:0007669"/>
    <property type="project" value="UniProtKB-SubCell"/>
</dbReference>
<comment type="function">
    <text evidence="7">Catalyzes the transfer of the diacylglyceryl group from phosphatidylglycerol to the sulfhydryl group of the N-terminal cysteine of a prolipoprotein, the first step in the formation of mature lipoproteins.</text>
</comment>